<dbReference type="AlphaFoldDB" id="A0A8X6HAU9"/>
<dbReference type="Proteomes" id="UP000887116">
    <property type="component" value="Unassembled WGS sequence"/>
</dbReference>
<comment type="caution">
    <text evidence="1">The sequence shown here is derived from an EMBL/GenBank/DDBJ whole genome shotgun (WGS) entry which is preliminary data.</text>
</comment>
<accession>A0A8X6HAU9</accession>
<dbReference type="InterPro" id="IPR036398">
    <property type="entry name" value="CA_dom_sf"/>
</dbReference>
<protein>
    <submittedName>
        <fullName evidence="1">Uncharacterized protein</fullName>
    </submittedName>
</protein>
<dbReference type="Gene3D" id="3.10.200.10">
    <property type="entry name" value="Alpha carbonic anhydrase"/>
    <property type="match status" value="1"/>
</dbReference>
<evidence type="ECO:0000313" key="2">
    <source>
        <dbReference type="Proteomes" id="UP000887116"/>
    </source>
</evidence>
<dbReference type="OrthoDB" id="6538127at2759"/>
<evidence type="ECO:0000313" key="1">
    <source>
        <dbReference type="EMBL" id="GFR20162.1"/>
    </source>
</evidence>
<name>A0A8X6HAU9_TRICU</name>
<dbReference type="SUPFAM" id="SSF51069">
    <property type="entry name" value="Carbonic anhydrase"/>
    <property type="match status" value="1"/>
</dbReference>
<proteinExistence type="predicted"/>
<dbReference type="EMBL" id="BMAO01008018">
    <property type="protein sequence ID" value="GFR20162.1"/>
    <property type="molecule type" value="Genomic_DNA"/>
</dbReference>
<gene>
    <name evidence="1" type="ORF">TNCT_691711</name>
</gene>
<reference evidence="1" key="1">
    <citation type="submission" date="2020-07" db="EMBL/GenBank/DDBJ databases">
        <title>Multicomponent nature underlies the extraordinary mechanical properties of spider dragline silk.</title>
        <authorList>
            <person name="Kono N."/>
            <person name="Nakamura H."/>
            <person name="Mori M."/>
            <person name="Yoshida Y."/>
            <person name="Ohtoshi R."/>
            <person name="Malay A.D."/>
            <person name="Moran D.A.P."/>
            <person name="Tomita M."/>
            <person name="Numata K."/>
            <person name="Arakawa K."/>
        </authorList>
    </citation>
    <scope>NUCLEOTIDE SEQUENCE</scope>
</reference>
<organism evidence="1 2">
    <name type="scientific">Trichonephila clavata</name>
    <name type="common">Joro spider</name>
    <name type="synonym">Nephila clavata</name>
    <dbReference type="NCBI Taxonomy" id="2740835"/>
    <lineage>
        <taxon>Eukaryota</taxon>
        <taxon>Metazoa</taxon>
        <taxon>Ecdysozoa</taxon>
        <taxon>Arthropoda</taxon>
        <taxon>Chelicerata</taxon>
        <taxon>Arachnida</taxon>
        <taxon>Araneae</taxon>
        <taxon>Araneomorphae</taxon>
        <taxon>Entelegynae</taxon>
        <taxon>Araneoidea</taxon>
        <taxon>Nephilidae</taxon>
        <taxon>Trichonephila</taxon>
    </lineage>
</organism>
<sequence length="72" mass="8018">MLIFQQLQIYGYNSDLFSNFSEALALCRSDSIVAIAVLIQIGNLSNDELRILSSQLSQIVYRAVGVAYKFGK</sequence>
<keyword evidence="2" id="KW-1185">Reference proteome</keyword>